<evidence type="ECO:0000259" key="1">
    <source>
        <dbReference type="Pfam" id="PF04230"/>
    </source>
</evidence>
<comment type="caution">
    <text evidence="2">The sequence shown here is derived from an EMBL/GenBank/DDBJ whole genome shotgun (WGS) entry which is preliminary data.</text>
</comment>
<protein>
    <recommendedName>
        <fullName evidence="1">Polysaccharide pyruvyl transferase domain-containing protein</fullName>
    </recommendedName>
</protein>
<accession>A0A2V0PDM4</accession>
<dbReference type="Proteomes" id="UP000247498">
    <property type="component" value="Unassembled WGS sequence"/>
</dbReference>
<keyword evidence="3" id="KW-1185">Reference proteome</keyword>
<dbReference type="OrthoDB" id="409543at2759"/>
<organism evidence="2 3">
    <name type="scientific">Raphidocelis subcapitata</name>
    <dbReference type="NCBI Taxonomy" id="307507"/>
    <lineage>
        <taxon>Eukaryota</taxon>
        <taxon>Viridiplantae</taxon>
        <taxon>Chlorophyta</taxon>
        <taxon>core chlorophytes</taxon>
        <taxon>Chlorophyceae</taxon>
        <taxon>CS clade</taxon>
        <taxon>Sphaeropleales</taxon>
        <taxon>Selenastraceae</taxon>
        <taxon>Raphidocelis</taxon>
    </lineage>
</organism>
<dbReference type="InterPro" id="IPR007345">
    <property type="entry name" value="Polysacch_pyruvyl_Trfase"/>
</dbReference>
<feature type="domain" description="Polysaccharide pyruvyl transferase" evidence="1">
    <location>
        <begin position="176"/>
        <end position="395"/>
    </location>
</feature>
<name>A0A2V0PDM4_9CHLO</name>
<dbReference type="Pfam" id="PF04230">
    <property type="entry name" value="PS_pyruv_trans"/>
    <property type="match status" value="1"/>
</dbReference>
<sequence>MHFMHESHPLAGWFRRHALIKVWSGKHYPAYFDTAVRLGALYAMGGVLLDWDLAVTSEFPVALYSTPWCQTLDGARALGAPAHSPVLRLFLKMFASGFPGYTHGGTWPVATHDLWHQACPFSQVLGDAVPGLPDLQNYISQRPVSAPLEQPLPHFGAMWLDMRSRYLASVGNPAVNLGDEVQGIAAAQWLPYVDAHVERDDLALSLPGSAGAVTDGQITMFANAWYGTVNMTWPPSPRINPIMLAVHVEPKVLPLFSSPASVAYLKAHSPVGARDTVTLEFFQSLGVETFLSRCMTLTMQRVVAVPRTDCPVVIVDVHPTALKFMPSDVQRKACHVSPKFFDHGTGERLDGVARYGHAFSLLEEYASAGVLVTSRLHAALPALAMGVPVVLVMTDRMPGGGGSADKNQRFSGLQELVHHVDLTALEDPADWFERFKWFAPPKNPGESELKRIRCQMLDHLSKHHPELVDSIRVFDASGVFDCEDFAAAAQNSQ</sequence>
<reference evidence="2 3" key="1">
    <citation type="journal article" date="2018" name="Sci. Rep.">
        <title>Raphidocelis subcapitata (=Pseudokirchneriella subcapitata) provides an insight into genome evolution and environmental adaptations in the Sphaeropleales.</title>
        <authorList>
            <person name="Suzuki S."/>
            <person name="Yamaguchi H."/>
            <person name="Nakajima N."/>
            <person name="Kawachi M."/>
        </authorList>
    </citation>
    <scope>NUCLEOTIDE SEQUENCE [LARGE SCALE GENOMIC DNA]</scope>
    <source>
        <strain evidence="2 3">NIES-35</strain>
    </source>
</reference>
<dbReference type="EMBL" id="BDRX01000103">
    <property type="protein sequence ID" value="GBF97619.1"/>
    <property type="molecule type" value="Genomic_DNA"/>
</dbReference>
<proteinExistence type="predicted"/>
<dbReference type="AlphaFoldDB" id="A0A2V0PDM4"/>
<evidence type="ECO:0000313" key="2">
    <source>
        <dbReference type="EMBL" id="GBF97619.1"/>
    </source>
</evidence>
<gene>
    <name evidence="2" type="ORF">Rsub_10755</name>
</gene>
<dbReference type="InParanoid" id="A0A2V0PDM4"/>
<evidence type="ECO:0000313" key="3">
    <source>
        <dbReference type="Proteomes" id="UP000247498"/>
    </source>
</evidence>